<reference evidence="8 9" key="1">
    <citation type="submission" date="2018-04" db="EMBL/GenBank/DDBJ databases">
        <title>Genomic Encyclopedia of Archaeal and Bacterial Type Strains, Phase II (KMG-II): from individual species to whole genera.</title>
        <authorList>
            <person name="Goeker M."/>
        </authorList>
    </citation>
    <scope>NUCLEOTIDE SEQUENCE [LARGE SCALE GENOMIC DNA]</scope>
    <source>
        <strain evidence="8 9">DSM 25521</strain>
    </source>
</reference>
<protein>
    <submittedName>
        <fullName evidence="8">Chromate transporter</fullName>
    </submittedName>
</protein>
<dbReference type="Pfam" id="PF02417">
    <property type="entry name" value="Chromate_transp"/>
    <property type="match status" value="2"/>
</dbReference>
<keyword evidence="3" id="KW-1003">Cell membrane</keyword>
<feature type="transmembrane region" description="Helical" evidence="7">
    <location>
        <begin position="124"/>
        <end position="144"/>
    </location>
</feature>
<evidence type="ECO:0000256" key="2">
    <source>
        <dbReference type="ARBA" id="ARBA00005262"/>
    </source>
</evidence>
<dbReference type="GO" id="GO:0005886">
    <property type="term" value="C:plasma membrane"/>
    <property type="evidence" value="ECO:0007669"/>
    <property type="project" value="UniProtKB-SubCell"/>
</dbReference>
<dbReference type="PIRSF" id="PIRSF004810">
    <property type="entry name" value="ChrA"/>
    <property type="match status" value="1"/>
</dbReference>
<comment type="caution">
    <text evidence="8">The sequence shown here is derived from an EMBL/GenBank/DDBJ whole genome shotgun (WGS) entry which is preliminary data.</text>
</comment>
<feature type="transmembrane region" description="Helical" evidence="7">
    <location>
        <begin position="374"/>
        <end position="396"/>
    </location>
</feature>
<evidence type="ECO:0000256" key="4">
    <source>
        <dbReference type="ARBA" id="ARBA00022692"/>
    </source>
</evidence>
<evidence type="ECO:0000256" key="5">
    <source>
        <dbReference type="ARBA" id="ARBA00022989"/>
    </source>
</evidence>
<evidence type="ECO:0000313" key="9">
    <source>
        <dbReference type="Proteomes" id="UP000241808"/>
    </source>
</evidence>
<dbReference type="PANTHER" id="PTHR33567:SF3">
    <property type="entry name" value="CHROMATE ION TRANSPORTER (EUROFUNG)"/>
    <property type="match status" value="1"/>
</dbReference>
<proteinExistence type="inferred from homology"/>
<keyword evidence="4 7" id="KW-0812">Transmembrane</keyword>
<dbReference type="NCBIfam" id="TIGR00937">
    <property type="entry name" value="2A51"/>
    <property type="match status" value="1"/>
</dbReference>
<evidence type="ECO:0000256" key="6">
    <source>
        <dbReference type="ARBA" id="ARBA00023136"/>
    </source>
</evidence>
<dbReference type="GO" id="GO:0015109">
    <property type="term" value="F:chromate transmembrane transporter activity"/>
    <property type="evidence" value="ECO:0007669"/>
    <property type="project" value="InterPro"/>
</dbReference>
<evidence type="ECO:0000256" key="1">
    <source>
        <dbReference type="ARBA" id="ARBA00004651"/>
    </source>
</evidence>
<feature type="transmembrane region" description="Helical" evidence="7">
    <location>
        <begin position="303"/>
        <end position="321"/>
    </location>
</feature>
<dbReference type="AlphaFoldDB" id="A0A2T4YWZ6"/>
<keyword evidence="6 7" id="KW-0472">Membrane</keyword>
<accession>A0A2T4YWZ6</accession>
<feature type="transmembrane region" description="Helical" evidence="7">
    <location>
        <begin position="94"/>
        <end position="118"/>
    </location>
</feature>
<name>A0A2T4YWZ6_9HYPH</name>
<evidence type="ECO:0000256" key="3">
    <source>
        <dbReference type="ARBA" id="ARBA00022475"/>
    </source>
</evidence>
<feature type="transmembrane region" description="Helical" evidence="7">
    <location>
        <begin position="259"/>
        <end position="283"/>
    </location>
</feature>
<evidence type="ECO:0000256" key="7">
    <source>
        <dbReference type="SAM" id="Phobius"/>
    </source>
</evidence>
<dbReference type="Proteomes" id="UP000241808">
    <property type="component" value="Unassembled WGS sequence"/>
</dbReference>
<comment type="similarity">
    <text evidence="2">Belongs to the chromate ion transporter (CHR) (TC 2.A.51) family.</text>
</comment>
<evidence type="ECO:0000313" key="8">
    <source>
        <dbReference type="EMBL" id="PTM49895.1"/>
    </source>
</evidence>
<organism evidence="8 9">
    <name type="scientific">Phreatobacter oligotrophus</name>
    <dbReference type="NCBI Taxonomy" id="1122261"/>
    <lineage>
        <taxon>Bacteria</taxon>
        <taxon>Pseudomonadati</taxon>
        <taxon>Pseudomonadota</taxon>
        <taxon>Alphaproteobacteria</taxon>
        <taxon>Hyphomicrobiales</taxon>
        <taxon>Phreatobacteraceae</taxon>
        <taxon>Phreatobacter</taxon>
    </lineage>
</organism>
<gene>
    <name evidence="8" type="ORF">C8P69_1169</name>
</gene>
<feature type="transmembrane region" description="Helical" evidence="7">
    <location>
        <begin position="229"/>
        <end position="247"/>
    </location>
</feature>
<feature type="transmembrane region" description="Helical" evidence="7">
    <location>
        <begin position="333"/>
        <end position="354"/>
    </location>
</feature>
<comment type="subcellular location">
    <subcellularLocation>
        <location evidence="1">Cell membrane</location>
        <topology evidence="1">Multi-pass membrane protein</topology>
    </subcellularLocation>
</comment>
<feature type="transmembrane region" description="Helical" evidence="7">
    <location>
        <begin position="439"/>
        <end position="457"/>
    </location>
</feature>
<dbReference type="OrthoDB" id="8969999at2"/>
<keyword evidence="9" id="KW-1185">Reference proteome</keyword>
<dbReference type="EMBL" id="PZZL01000016">
    <property type="protein sequence ID" value="PTM49895.1"/>
    <property type="molecule type" value="Genomic_DNA"/>
</dbReference>
<dbReference type="InterPro" id="IPR003370">
    <property type="entry name" value="Chromate_transpt"/>
</dbReference>
<feature type="transmembrane region" description="Helical" evidence="7">
    <location>
        <begin position="156"/>
        <end position="187"/>
    </location>
</feature>
<sequence>MTALSANENVAPATIAHPTQWEAFLVFAKIGLLSFGGPAGQIALMHKVLVEEKRWISEERFLHALNYCMLLPGPEAQQLATYIGWLLHGVRGGVVAGTLFIIPGFLIILGLSSIYALYQGTASIDAIFFGLKAAVLAVVIEAVIRVGKRALKNGFMIGLAAASFIAIYAFQVPFPLIILGAGLMGYFGARLRPDLFKGSGHGGAAISGPFLELREPEVQPGWGRAAKVLLVWGLLWIAPVLLLAVVFGRETIFMPIAAFFSQMAVVTFGGAYAVLSYVAQAAVSSFGWLRPGEMLDGLAMAETTPGPLILVLVYVGFLAAFRSPPGIDPLLSGVIGATLTTWVTFIPCFLWIFLGAPYIETLRANKALSGALTAITASVVGVILNLAIWFGLHVVFRTVGTVSAGPLSFAWPDLRSLDLAAALLAVAAAIAIFRLKLGLIPTLGAAAAGGLMLRYLLG</sequence>
<dbReference type="PANTHER" id="PTHR33567">
    <property type="entry name" value="CHROMATE ION TRANSPORTER (EUROFUNG)"/>
    <property type="match status" value="1"/>
</dbReference>
<dbReference type="RefSeq" id="WP_108179425.1">
    <property type="nucleotide sequence ID" value="NZ_PZZL01000016.1"/>
</dbReference>
<keyword evidence="5 7" id="KW-1133">Transmembrane helix</keyword>
<dbReference type="InterPro" id="IPR014047">
    <property type="entry name" value="Chr_Tranpt_l_chain"/>
</dbReference>